<dbReference type="CDD" id="cd11577">
    <property type="entry name" value="GH71"/>
    <property type="match status" value="1"/>
</dbReference>
<evidence type="ECO:0000313" key="2">
    <source>
        <dbReference type="EMBL" id="PVY37887.1"/>
    </source>
</evidence>
<evidence type="ECO:0000313" key="3">
    <source>
        <dbReference type="Proteomes" id="UP000245959"/>
    </source>
</evidence>
<dbReference type="GO" id="GO:0051118">
    <property type="term" value="F:glucan endo-1,3-alpha-glucosidase activity"/>
    <property type="evidence" value="ECO:0007669"/>
    <property type="project" value="InterPro"/>
</dbReference>
<dbReference type="RefSeq" id="WP_116885299.1">
    <property type="nucleotide sequence ID" value="NZ_QEKH01000030.1"/>
</dbReference>
<dbReference type="AlphaFoldDB" id="A0A2U1ANI9"/>
<name>A0A2U1ANI9_9BACT</name>
<dbReference type="Proteomes" id="UP000245959">
    <property type="component" value="Unassembled WGS sequence"/>
</dbReference>
<dbReference type="InterPro" id="IPR005197">
    <property type="entry name" value="Glyco_hydro_71"/>
</dbReference>
<accession>A0A2U1ANI9</accession>
<feature type="signal peptide" evidence="1">
    <location>
        <begin position="1"/>
        <end position="21"/>
    </location>
</feature>
<sequence>MKHKRFMILCSLIGFLAVLTAAEDPRRQKMCWAHYVGWGFNQTDGYDLAMRSPGSWMLAPFGDRTLLGKNLQWDSGIFFGARKQIETALAYGVDGFCVDIVNPNSYVGGLNRFFRDAEGTPFKVALCIDRLDYDNAYLIEHLGKFIATCKDHPNACRIDGKMVIFVYNIAGKKIDDWLAVRAELKKQGLDAYYLVQPAHETSMWSEPDKLADALRGFEGFYDFGCNGFTPDEMKQRLANGRAALKAHRPDGIFAGGIAIGYIGQGSSYYRPFLNSGTLRHNWEASIANNVDWVCLTTWNDYIESTQFEPSMINRDNLLRINREYVSKWRGEPAPQRTPQVIYTYHDETVLGDDLTFEVMNFSYTTAPASALVRLLAPDGRLLKEFAPVQLNPKKLAVKTFRLRHEEMKDWKVMRVQAAVVSNGEKPQYKELHPIVRRSGRTESVRTLRLRQDDMTGPETELRIEAGPDGRSVAKIMLKSWMFAGKAELLRNGWPVAELEINHLHKPVWERTVPLEWRRSPEDVYVVRVTDVSGRLGFSNPALHRAEGFDGKTRLPVIVTGSDFDENWPLWKKRISRLKRPGVVAMPVADSDIFSVRYDFDKPVDGMLISTSGWSIPAQLGSSKGWWQGCDKDTVPQWENAAGPDGTERTVLAFDGTDVVAIAARAMPTGPFTIEQWIKPERKEADMVLFEDQMGVQLLLDAQLRPRLTRGGHIAGASVQSDKAVPAGKWTHLAAVYDGKSLKIYQDGRKTAEAPAPTCTNPVNSLSRIGNSMNLERGFKGRLAGFSLEGAVRAPGSFRLKK</sequence>
<proteinExistence type="predicted"/>
<keyword evidence="3" id="KW-1185">Reference proteome</keyword>
<dbReference type="Pfam" id="PF03659">
    <property type="entry name" value="Glyco_hydro_71"/>
    <property type="match status" value="1"/>
</dbReference>
<dbReference type="Gene3D" id="2.60.120.200">
    <property type="match status" value="1"/>
</dbReference>
<dbReference type="EMBL" id="QEKH01000030">
    <property type="protein sequence ID" value="PVY37887.1"/>
    <property type="molecule type" value="Genomic_DNA"/>
</dbReference>
<comment type="caution">
    <text evidence="2">The sequence shown here is derived from an EMBL/GenBank/DDBJ whole genome shotgun (WGS) entry which is preliminary data.</text>
</comment>
<gene>
    <name evidence="2" type="ORF">C8D82_13046</name>
</gene>
<dbReference type="Pfam" id="PF13385">
    <property type="entry name" value="Laminin_G_3"/>
    <property type="match status" value="1"/>
</dbReference>
<keyword evidence="1" id="KW-0732">Signal</keyword>
<reference evidence="2 3" key="1">
    <citation type="submission" date="2018-04" db="EMBL/GenBank/DDBJ databases">
        <title>Genomic Encyclopedia of Type Strains, Phase IV (KMG-IV): sequencing the most valuable type-strain genomes for metagenomic binning, comparative biology and taxonomic classification.</title>
        <authorList>
            <person name="Goeker M."/>
        </authorList>
    </citation>
    <scope>NUCLEOTIDE SEQUENCE [LARGE SCALE GENOMIC DNA]</scope>
    <source>
        <strain evidence="2 3">DSM 14823</strain>
    </source>
</reference>
<keyword evidence="2" id="KW-0378">Hydrolase</keyword>
<protein>
    <submittedName>
        <fullName evidence="2">Glycosyl hydrolase family 71</fullName>
    </submittedName>
</protein>
<evidence type="ECO:0000256" key="1">
    <source>
        <dbReference type="SAM" id="SignalP"/>
    </source>
</evidence>
<dbReference type="GeneID" id="78296582"/>
<dbReference type="Gene3D" id="3.20.20.80">
    <property type="entry name" value="Glycosidases"/>
    <property type="match status" value="1"/>
</dbReference>
<feature type="chain" id="PRO_5015719583" evidence="1">
    <location>
        <begin position="22"/>
        <end position="801"/>
    </location>
</feature>
<organism evidence="2 3">
    <name type="scientific">Victivallis vadensis</name>
    <dbReference type="NCBI Taxonomy" id="172901"/>
    <lineage>
        <taxon>Bacteria</taxon>
        <taxon>Pseudomonadati</taxon>
        <taxon>Lentisphaerota</taxon>
        <taxon>Lentisphaeria</taxon>
        <taxon>Victivallales</taxon>
        <taxon>Victivallaceae</taxon>
        <taxon>Victivallis</taxon>
    </lineage>
</organism>
<dbReference type="SUPFAM" id="SSF49899">
    <property type="entry name" value="Concanavalin A-like lectins/glucanases"/>
    <property type="match status" value="1"/>
</dbReference>
<dbReference type="InterPro" id="IPR013320">
    <property type="entry name" value="ConA-like_dom_sf"/>
</dbReference>